<evidence type="ECO:0000256" key="3">
    <source>
        <dbReference type="ARBA" id="ARBA00022827"/>
    </source>
</evidence>
<proteinExistence type="predicted"/>
<dbReference type="SUPFAM" id="SSF51905">
    <property type="entry name" value="FAD/NAD(P)-binding domain"/>
    <property type="match status" value="1"/>
</dbReference>
<keyword evidence="3" id="KW-0274">FAD</keyword>
<dbReference type="InterPro" id="IPR050641">
    <property type="entry name" value="RIFMO-like"/>
</dbReference>
<keyword evidence="2" id="KW-0285">Flavoprotein</keyword>
<reference evidence="5 6" key="1">
    <citation type="submission" date="2017-04" db="EMBL/GenBank/DDBJ databases">
        <authorList>
            <person name="Afonso C.L."/>
            <person name="Miller P.J."/>
            <person name="Scott M.A."/>
            <person name="Spackman E."/>
            <person name="Goraichik I."/>
            <person name="Dimitrov K.M."/>
            <person name="Suarez D.L."/>
            <person name="Swayne D.E."/>
        </authorList>
    </citation>
    <scope>NUCLEOTIDE SEQUENCE [LARGE SCALE GENOMIC DNA]</scope>
    <source>
        <strain evidence="5 6">DSM 43828</strain>
    </source>
</reference>
<dbReference type="Pfam" id="PF21274">
    <property type="entry name" value="Rng_hyd_C"/>
    <property type="match status" value="1"/>
</dbReference>
<dbReference type="PANTHER" id="PTHR43004:SF19">
    <property type="entry name" value="BINDING MONOOXYGENASE, PUTATIVE (JCVI)-RELATED"/>
    <property type="match status" value="1"/>
</dbReference>
<dbReference type="InterPro" id="IPR002938">
    <property type="entry name" value="FAD-bd"/>
</dbReference>
<comment type="cofactor">
    <cofactor evidence="1">
        <name>FAD</name>
        <dbReference type="ChEBI" id="CHEBI:57692"/>
    </cofactor>
</comment>
<dbReference type="Gene3D" id="3.50.50.60">
    <property type="entry name" value="FAD/NAD(P)-binding domain"/>
    <property type="match status" value="2"/>
</dbReference>
<dbReference type="GO" id="GO:0016709">
    <property type="term" value="F:oxidoreductase activity, acting on paired donors, with incorporation or reduction of molecular oxygen, NAD(P)H as one donor, and incorporation of one atom of oxygen"/>
    <property type="evidence" value="ECO:0007669"/>
    <property type="project" value="UniProtKB-ARBA"/>
</dbReference>
<dbReference type="GO" id="GO:0071949">
    <property type="term" value="F:FAD binding"/>
    <property type="evidence" value="ECO:0007669"/>
    <property type="project" value="InterPro"/>
</dbReference>
<evidence type="ECO:0000256" key="2">
    <source>
        <dbReference type="ARBA" id="ARBA00022630"/>
    </source>
</evidence>
<gene>
    <name evidence="5" type="ORF">SAMN05661093_02102</name>
</gene>
<dbReference type="EMBL" id="FWXV01000002">
    <property type="protein sequence ID" value="SMC85297.1"/>
    <property type="molecule type" value="Genomic_DNA"/>
</dbReference>
<organism evidence="5 6">
    <name type="scientific">Kibdelosporangium aridum</name>
    <dbReference type="NCBI Taxonomy" id="2030"/>
    <lineage>
        <taxon>Bacteria</taxon>
        <taxon>Bacillati</taxon>
        <taxon>Actinomycetota</taxon>
        <taxon>Actinomycetes</taxon>
        <taxon>Pseudonocardiales</taxon>
        <taxon>Pseudonocardiaceae</taxon>
        <taxon>Kibdelosporangium</taxon>
    </lineage>
</organism>
<dbReference type="PRINTS" id="PR00420">
    <property type="entry name" value="RNGMNOXGNASE"/>
</dbReference>
<dbReference type="InterPro" id="IPR036188">
    <property type="entry name" value="FAD/NAD-bd_sf"/>
</dbReference>
<dbReference type="Gene3D" id="3.40.30.120">
    <property type="match status" value="1"/>
</dbReference>
<feature type="domain" description="FAD-binding" evidence="4">
    <location>
        <begin position="3"/>
        <end position="345"/>
    </location>
</feature>
<dbReference type="PANTHER" id="PTHR43004">
    <property type="entry name" value="TRK SYSTEM POTASSIUM UPTAKE PROTEIN"/>
    <property type="match status" value="1"/>
</dbReference>
<sequence>MIAIAGGGPNGLMLGCELALAGVRPVVLERLPERSQEPKANGMVGQVVRLLHRRGLLPRLGSETPFRTPGFMFGMLPLDLSALDDNPLTILPVPQRRLEQVLEERALELGVEIRRGHEVVAFTSDESGVDIEVRGPQGEYRLSADFLVGADGGHSTVRKLAGIDFPGVSTEKGVVRVAHVTLPELVDGQLDVPGFGRIPPGVHTRTEHGVFFHIELEQGKPMVVTVEWDPADDTAMTIDELRQSVHRVLGADVPIGEPSGDGPHLLRRTSGGNTRIAEKYRDGRVFLIGDAAHVHSAMGGPGLNLGLQDAANLAWKLAAHVNGWAPDGLLDTYEAERRPAAERVVLHTQAQSALTGPGPEVTALRAFFTELMAKVDVAAHIAETMAGSDIRYPTGTNHSLAGRFVPDAVPIEQLRDARPVLVDFARNPALKDIAAEWNDRVDVVEVESPYAHADVLLVRSDGYVVWAGDGVLSGLREELATWFGVPQMLTTAS</sequence>
<dbReference type="AlphaFoldDB" id="A0A1W2CJ80"/>
<evidence type="ECO:0000259" key="4">
    <source>
        <dbReference type="Pfam" id="PF01494"/>
    </source>
</evidence>
<dbReference type="Pfam" id="PF01494">
    <property type="entry name" value="FAD_binding_3"/>
    <property type="match status" value="1"/>
</dbReference>
<name>A0A1W2CJ80_KIBAR</name>
<dbReference type="RefSeq" id="WP_084425801.1">
    <property type="nucleotide sequence ID" value="NZ_FWXV01000002.1"/>
</dbReference>
<dbReference type="Proteomes" id="UP000192674">
    <property type="component" value="Unassembled WGS sequence"/>
</dbReference>
<evidence type="ECO:0000313" key="5">
    <source>
        <dbReference type="EMBL" id="SMC85297.1"/>
    </source>
</evidence>
<dbReference type="OrthoDB" id="4141215at2"/>
<accession>A0A1W2CJ80</accession>
<protein>
    <submittedName>
        <fullName evidence="5">2-polyprenyl-6-methoxyphenol hydroxylase</fullName>
    </submittedName>
</protein>
<evidence type="ECO:0000313" key="6">
    <source>
        <dbReference type="Proteomes" id="UP000192674"/>
    </source>
</evidence>
<keyword evidence="6" id="KW-1185">Reference proteome</keyword>
<evidence type="ECO:0000256" key="1">
    <source>
        <dbReference type="ARBA" id="ARBA00001974"/>
    </source>
</evidence>